<dbReference type="Pfam" id="PF03886">
    <property type="entry name" value="ABC_trans_aux"/>
    <property type="match status" value="1"/>
</dbReference>
<dbReference type="Gene3D" id="3.40.50.10610">
    <property type="entry name" value="ABC-type transport auxiliary lipoprotein component"/>
    <property type="match status" value="1"/>
</dbReference>
<organism evidence="3 4">
    <name type="scientific">Solidesulfovibrio aerotolerans</name>
    <dbReference type="NCBI Taxonomy" id="295255"/>
    <lineage>
        <taxon>Bacteria</taxon>
        <taxon>Pseudomonadati</taxon>
        <taxon>Thermodesulfobacteriota</taxon>
        <taxon>Desulfovibrionia</taxon>
        <taxon>Desulfovibrionales</taxon>
        <taxon>Desulfovibrionaceae</taxon>
        <taxon>Solidesulfovibrio</taxon>
    </lineage>
</organism>
<accession>A0A7C9MJB0</accession>
<feature type="signal peptide" evidence="1">
    <location>
        <begin position="1"/>
        <end position="23"/>
    </location>
</feature>
<dbReference type="PROSITE" id="PS51257">
    <property type="entry name" value="PROKAR_LIPOPROTEIN"/>
    <property type="match status" value="1"/>
</dbReference>
<evidence type="ECO:0000259" key="2">
    <source>
        <dbReference type="Pfam" id="PF03886"/>
    </source>
</evidence>
<dbReference type="AlphaFoldDB" id="A0A7C9MJB0"/>
<evidence type="ECO:0000313" key="4">
    <source>
        <dbReference type="Proteomes" id="UP000482487"/>
    </source>
</evidence>
<feature type="domain" description="ABC-type transport auxiliary lipoprotein component" evidence="2">
    <location>
        <begin position="34"/>
        <end position="193"/>
    </location>
</feature>
<reference evidence="3 4" key="1">
    <citation type="submission" date="2020-01" db="EMBL/GenBank/DDBJ databases">
        <title>Genome sequence of Desulfovibrio aerotolerans DSM 16695(T).</title>
        <authorList>
            <person name="Karnachuk O."/>
            <person name="Avakyan M."/>
            <person name="Mardanov A."/>
            <person name="Kadnikov V."/>
            <person name="Ravin N."/>
        </authorList>
    </citation>
    <scope>NUCLEOTIDE SEQUENCE [LARGE SCALE GENOMIC DNA]</scope>
    <source>
        <strain evidence="3 4">DSM 16695</strain>
    </source>
</reference>
<keyword evidence="1" id="KW-0732">Signal</keyword>
<comment type="caution">
    <text evidence="3">The sequence shown here is derived from an EMBL/GenBank/DDBJ whole genome shotgun (WGS) entry which is preliminary data.</text>
</comment>
<dbReference type="Proteomes" id="UP000482487">
    <property type="component" value="Unassembled WGS sequence"/>
</dbReference>
<proteinExistence type="predicted"/>
<dbReference type="OrthoDB" id="5372878at2"/>
<keyword evidence="4" id="KW-1185">Reference proteome</keyword>
<gene>
    <name evidence="3" type="ORF">GTA51_09340</name>
</gene>
<protein>
    <recommendedName>
        <fullName evidence="2">ABC-type transport auxiliary lipoprotein component domain-containing protein</fullName>
    </recommendedName>
</protein>
<sequence length="199" mass="21377">MIPSRASCVALLAGAACCLPLLAGCGKSAPTHFYSLNTAAPKTDTVPAGPCLSVGIGPVDLPAYLDRSQIVTRLGDNQMHLADFDQWIESPHDNFQRALTDNLSRLICAKPLFTYPWPVGGHPDRQVVIQVARFDGALGQEAVLRVSWSVLDADNKTLDWRSTDYREAVQGPDYAALAAAQSRLVEKFAKDVAASLGAK</sequence>
<name>A0A7C9MJB0_9BACT</name>
<dbReference type="EMBL" id="WVUD01000013">
    <property type="protein sequence ID" value="MYL83329.1"/>
    <property type="molecule type" value="Genomic_DNA"/>
</dbReference>
<feature type="chain" id="PRO_5028953785" description="ABC-type transport auxiliary lipoprotein component domain-containing protein" evidence="1">
    <location>
        <begin position="24"/>
        <end position="199"/>
    </location>
</feature>
<dbReference type="InterPro" id="IPR005586">
    <property type="entry name" value="ABC_trans_aux"/>
</dbReference>
<dbReference type="SUPFAM" id="SSF159594">
    <property type="entry name" value="XCC0632-like"/>
    <property type="match status" value="1"/>
</dbReference>
<evidence type="ECO:0000256" key="1">
    <source>
        <dbReference type="SAM" id="SignalP"/>
    </source>
</evidence>
<evidence type="ECO:0000313" key="3">
    <source>
        <dbReference type="EMBL" id="MYL83329.1"/>
    </source>
</evidence>